<keyword evidence="1" id="KW-1133">Transmembrane helix</keyword>
<dbReference type="Proteomes" id="UP000178577">
    <property type="component" value="Unassembled WGS sequence"/>
</dbReference>
<feature type="transmembrane region" description="Helical" evidence="1">
    <location>
        <begin position="102"/>
        <end position="122"/>
    </location>
</feature>
<evidence type="ECO:0000313" key="2">
    <source>
        <dbReference type="EMBL" id="OGD88561.1"/>
    </source>
</evidence>
<comment type="caution">
    <text evidence="2">The sequence shown here is derived from an EMBL/GenBank/DDBJ whole genome shotgun (WGS) entry which is preliminary data.</text>
</comment>
<proteinExistence type="predicted"/>
<accession>A0A1F5G9K4</accession>
<keyword evidence="1" id="KW-0472">Membrane</keyword>
<evidence type="ECO:0008006" key="4">
    <source>
        <dbReference type="Google" id="ProtNLM"/>
    </source>
</evidence>
<evidence type="ECO:0000313" key="3">
    <source>
        <dbReference type="Proteomes" id="UP000178577"/>
    </source>
</evidence>
<reference evidence="2 3" key="1">
    <citation type="journal article" date="2016" name="Nat. Commun.">
        <title>Thousands of microbial genomes shed light on interconnected biogeochemical processes in an aquifer system.</title>
        <authorList>
            <person name="Anantharaman K."/>
            <person name="Brown C.T."/>
            <person name="Hug L.A."/>
            <person name="Sharon I."/>
            <person name="Castelle C.J."/>
            <person name="Probst A.J."/>
            <person name="Thomas B.C."/>
            <person name="Singh A."/>
            <person name="Wilkins M.J."/>
            <person name="Karaoz U."/>
            <person name="Brodie E.L."/>
            <person name="Williams K.H."/>
            <person name="Hubbard S.S."/>
            <person name="Banfield J.F."/>
        </authorList>
    </citation>
    <scope>NUCLEOTIDE SEQUENCE [LARGE SCALE GENOMIC DNA]</scope>
</reference>
<protein>
    <recommendedName>
        <fullName evidence="4">FecR protein domain-containing protein</fullName>
    </recommendedName>
</protein>
<dbReference type="AlphaFoldDB" id="A0A1F5G9K4"/>
<sequence>MMKDGSMEVEMSQAVAGIKGTQFIINETKTESTIKVTGGTVKFTSKSTGASVDVVAGESVTASSKGLSEKTAFDPDEEEKNWQELEDSIKKTNTNTLGNKNIIYFVGGIVIVVAIIIGFLILKTRKAKRV</sequence>
<organism evidence="2 3">
    <name type="scientific">Candidatus Curtissbacteria bacterium RIFCSPHIGHO2_01_FULL_40_12</name>
    <dbReference type="NCBI Taxonomy" id="1797710"/>
    <lineage>
        <taxon>Bacteria</taxon>
        <taxon>Candidatus Curtissiibacteriota</taxon>
    </lineage>
</organism>
<dbReference type="EMBL" id="MFAY01000034">
    <property type="protein sequence ID" value="OGD88561.1"/>
    <property type="molecule type" value="Genomic_DNA"/>
</dbReference>
<gene>
    <name evidence="2" type="ORF">A2693_03585</name>
</gene>
<name>A0A1F5G9K4_9BACT</name>
<dbReference type="Gene3D" id="2.60.120.1440">
    <property type="match status" value="1"/>
</dbReference>
<evidence type="ECO:0000256" key="1">
    <source>
        <dbReference type="SAM" id="Phobius"/>
    </source>
</evidence>
<keyword evidence="1" id="KW-0812">Transmembrane</keyword>